<dbReference type="GO" id="GO:0005886">
    <property type="term" value="C:plasma membrane"/>
    <property type="evidence" value="ECO:0007669"/>
    <property type="project" value="TreeGrafter"/>
</dbReference>
<evidence type="ECO:0000259" key="6">
    <source>
        <dbReference type="Pfam" id="PF00905"/>
    </source>
</evidence>
<dbReference type="Pfam" id="PF03717">
    <property type="entry name" value="PBP_dimer"/>
    <property type="match status" value="1"/>
</dbReference>
<feature type="domain" description="Penicillin-binding protein transpeptidase" evidence="6">
    <location>
        <begin position="262"/>
        <end position="555"/>
    </location>
</feature>
<keyword evidence="2" id="KW-0378">Hydrolase</keyword>
<comment type="subcellular location">
    <subcellularLocation>
        <location evidence="1">Membrane</location>
    </subcellularLocation>
</comment>
<evidence type="ECO:0000256" key="4">
    <source>
        <dbReference type="SAM" id="MobiDB-lite"/>
    </source>
</evidence>
<dbReference type="InterPro" id="IPR005311">
    <property type="entry name" value="PBP_dimer"/>
</dbReference>
<evidence type="ECO:0000313" key="9">
    <source>
        <dbReference type="Proteomes" id="UP000199502"/>
    </source>
</evidence>
<dbReference type="Gene3D" id="3.90.1310.10">
    <property type="entry name" value="Penicillin-binding protein 2a (Domain 2)"/>
    <property type="match status" value="1"/>
</dbReference>
<protein>
    <submittedName>
        <fullName evidence="8">Cell division protein FtsI (Penicillin-binding protein 3)</fullName>
    </submittedName>
</protein>
<keyword evidence="8" id="KW-0131">Cell cycle</keyword>
<feature type="domain" description="Penicillin-binding protein dimerisation" evidence="7">
    <location>
        <begin position="87"/>
        <end position="223"/>
    </location>
</feature>
<feature type="region of interest" description="Disordered" evidence="4">
    <location>
        <begin position="580"/>
        <end position="610"/>
    </location>
</feature>
<dbReference type="AlphaFoldDB" id="A0A1G5JC30"/>
<dbReference type="InterPro" id="IPR012338">
    <property type="entry name" value="Beta-lactam/transpept-like"/>
</dbReference>
<evidence type="ECO:0000259" key="7">
    <source>
        <dbReference type="Pfam" id="PF03717"/>
    </source>
</evidence>
<gene>
    <name evidence="8" type="ORF">SAMN05660710_03103</name>
</gene>
<dbReference type="OrthoDB" id="9789078at2"/>
<evidence type="ECO:0000256" key="3">
    <source>
        <dbReference type="ARBA" id="ARBA00023136"/>
    </source>
</evidence>
<dbReference type="Gene3D" id="3.30.450.330">
    <property type="match status" value="1"/>
</dbReference>
<dbReference type="STRING" id="336292.SAMN05660710_03103"/>
<dbReference type="GO" id="GO:0051301">
    <property type="term" value="P:cell division"/>
    <property type="evidence" value="ECO:0007669"/>
    <property type="project" value="UniProtKB-KW"/>
</dbReference>
<sequence length="610" mass="66026">MIRTPLRPLARILRARERGENPDDIEAENRRRRHEEIQARAHRRAEGRLLLMAGLFAMAFATVGVRMGALASSQPTEPRAEVLSAQIMSQRADITDRRGRVVATNLLTHSVYAHPHQMVDPLGAARGLARIFPDLDEERLTRDFTGERKFMWIKRKISPEQMQAVHDLGEPGLLFGPREMRVYPNGDLAAHILGGSGFGNEGVNSAEVIGIAGVEKAFDAWLRDPANEGAPLALSIDLTTQQAMEDVLYSGMRLMNAKGATGILMEVKTGEILAMASLPDFDPNDRPRPLLKGDPSDSPLFNRAVQGQYELGSTFKIFPVAQALDLGLINPSSGINAQAPMRIGRFLINDFHNYGRELSATDVIVKSSNVATVRIAQMIGVERQKDFLEKLGLFVPTTIEMVEAPTGQPLVPQRWPAVTSATVSFGHGLAASPLHLAAAYATIANNGRRVTPTLVHGRQRPEGEQVLSPRAAAMSVDMLRQVVTRGTARGADVPGYEVAGKTGTADKPRASGGYYKNKVIATFASVFPASDPEYVLIVALDEPSTQTAGGGESRTAGTTAVPVAAEVIRRIAPLLGLEPKTDENLPSIAPRFEPRVEPGEPGEIKLVANQ</sequence>
<dbReference type="GO" id="GO:0004180">
    <property type="term" value="F:carboxypeptidase activity"/>
    <property type="evidence" value="ECO:0007669"/>
    <property type="project" value="UniProtKB-KW"/>
</dbReference>
<keyword evidence="5" id="KW-0812">Transmembrane</keyword>
<evidence type="ECO:0000256" key="5">
    <source>
        <dbReference type="SAM" id="Phobius"/>
    </source>
</evidence>
<dbReference type="Proteomes" id="UP000199502">
    <property type="component" value="Unassembled WGS sequence"/>
</dbReference>
<feature type="transmembrane region" description="Helical" evidence="5">
    <location>
        <begin position="49"/>
        <end position="69"/>
    </location>
</feature>
<dbReference type="PANTHER" id="PTHR30627">
    <property type="entry name" value="PEPTIDOGLYCAN D,D-TRANSPEPTIDASE"/>
    <property type="match status" value="1"/>
</dbReference>
<dbReference type="InterPro" id="IPR050515">
    <property type="entry name" value="Beta-lactam/transpept"/>
</dbReference>
<keyword evidence="3 5" id="KW-0472">Membrane</keyword>
<keyword evidence="2" id="KW-0645">Protease</keyword>
<dbReference type="PANTHER" id="PTHR30627:SF1">
    <property type="entry name" value="PEPTIDOGLYCAN D,D-TRANSPEPTIDASE FTSI"/>
    <property type="match status" value="1"/>
</dbReference>
<name>A0A1G5JC30_9RHOB</name>
<dbReference type="RefSeq" id="WP_090746664.1">
    <property type="nucleotide sequence ID" value="NZ_FMVT01000012.1"/>
</dbReference>
<dbReference type="GO" id="GO:0008658">
    <property type="term" value="F:penicillin binding"/>
    <property type="evidence" value="ECO:0007669"/>
    <property type="project" value="InterPro"/>
</dbReference>
<dbReference type="Gene3D" id="3.40.710.10">
    <property type="entry name" value="DD-peptidase/beta-lactamase superfamily"/>
    <property type="match status" value="1"/>
</dbReference>
<dbReference type="Pfam" id="PF00905">
    <property type="entry name" value="Transpeptidase"/>
    <property type="match status" value="1"/>
</dbReference>
<dbReference type="EMBL" id="FMVT01000012">
    <property type="protein sequence ID" value="SCY85895.1"/>
    <property type="molecule type" value="Genomic_DNA"/>
</dbReference>
<dbReference type="SUPFAM" id="SSF56601">
    <property type="entry name" value="beta-lactamase/transpeptidase-like"/>
    <property type="match status" value="1"/>
</dbReference>
<keyword evidence="8" id="KW-0132">Cell division</keyword>
<dbReference type="InterPro" id="IPR001460">
    <property type="entry name" value="PCN-bd_Tpept"/>
</dbReference>
<evidence type="ECO:0000313" key="8">
    <source>
        <dbReference type="EMBL" id="SCY85895.1"/>
    </source>
</evidence>
<dbReference type="GO" id="GO:0071555">
    <property type="term" value="P:cell wall organization"/>
    <property type="evidence" value="ECO:0007669"/>
    <property type="project" value="TreeGrafter"/>
</dbReference>
<accession>A0A1G5JC30</accession>
<evidence type="ECO:0000256" key="1">
    <source>
        <dbReference type="ARBA" id="ARBA00004370"/>
    </source>
</evidence>
<evidence type="ECO:0000256" key="2">
    <source>
        <dbReference type="ARBA" id="ARBA00022645"/>
    </source>
</evidence>
<proteinExistence type="predicted"/>
<keyword evidence="9" id="KW-1185">Reference proteome</keyword>
<keyword evidence="2" id="KW-0121">Carboxypeptidase</keyword>
<dbReference type="InterPro" id="IPR036138">
    <property type="entry name" value="PBP_dimer_sf"/>
</dbReference>
<dbReference type="SUPFAM" id="SSF56519">
    <property type="entry name" value="Penicillin binding protein dimerisation domain"/>
    <property type="match status" value="1"/>
</dbReference>
<keyword evidence="5" id="KW-1133">Transmembrane helix</keyword>
<organism evidence="8 9">
    <name type="scientific">Paracoccus tibetensis</name>
    <dbReference type="NCBI Taxonomy" id="336292"/>
    <lineage>
        <taxon>Bacteria</taxon>
        <taxon>Pseudomonadati</taxon>
        <taxon>Pseudomonadota</taxon>
        <taxon>Alphaproteobacteria</taxon>
        <taxon>Rhodobacterales</taxon>
        <taxon>Paracoccaceae</taxon>
        <taxon>Paracoccus</taxon>
    </lineage>
</organism>
<reference evidence="8 9" key="1">
    <citation type="submission" date="2016-10" db="EMBL/GenBank/DDBJ databases">
        <authorList>
            <person name="de Groot N.N."/>
        </authorList>
    </citation>
    <scope>NUCLEOTIDE SEQUENCE [LARGE SCALE GENOMIC DNA]</scope>
    <source>
        <strain evidence="8 9">CGMCC 1.8925</strain>
    </source>
</reference>